<dbReference type="PROSITE" id="PS00141">
    <property type="entry name" value="ASP_PROTEASE"/>
    <property type="match status" value="1"/>
</dbReference>
<name>A0ABN8CII4_9STRA</name>
<evidence type="ECO:0000259" key="11">
    <source>
        <dbReference type="PROSITE" id="PS50158"/>
    </source>
</evidence>
<keyword evidence="4" id="KW-0378">Hydrolase</keyword>
<dbReference type="Gene3D" id="3.30.70.270">
    <property type="match status" value="2"/>
</dbReference>
<evidence type="ECO:0000256" key="4">
    <source>
        <dbReference type="ARBA" id="ARBA00022759"/>
    </source>
</evidence>
<evidence type="ECO:0000256" key="5">
    <source>
        <dbReference type="ARBA" id="ARBA00022842"/>
    </source>
</evidence>
<dbReference type="Pfam" id="PF00078">
    <property type="entry name" value="RVT_1"/>
    <property type="match status" value="1"/>
</dbReference>
<keyword evidence="9" id="KW-0863">Zinc-finger</keyword>
<dbReference type="Gene3D" id="2.40.70.10">
    <property type="entry name" value="Acid Proteases"/>
    <property type="match status" value="1"/>
</dbReference>
<keyword evidence="4" id="KW-0255">Endonuclease</keyword>
<keyword evidence="9" id="KW-0479">Metal-binding</keyword>
<dbReference type="CDD" id="cd00303">
    <property type="entry name" value="retropepsin_like"/>
    <property type="match status" value="1"/>
</dbReference>
<evidence type="ECO:0000256" key="10">
    <source>
        <dbReference type="SAM" id="MobiDB-lite"/>
    </source>
</evidence>
<dbReference type="InterPro" id="IPR000477">
    <property type="entry name" value="RT_dom"/>
</dbReference>
<evidence type="ECO:0000313" key="13">
    <source>
        <dbReference type="Proteomes" id="UP001157938"/>
    </source>
</evidence>
<evidence type="ECO:0000256" key="2">
    <source>
        <dbReference type="ARBA" id="ARBA00022695"/>
    </source>
</evidence>
<dbReference type="PANTHER" id="PTHR37984">
    <property type="entry name" value="PROTEIN CBG26694"/>
    <property type="match status" value="1"/>
</dbReference>
<dbReference type="InterPro" id="IPR001969">
    <property type="entry name" value="Aspartic_peptidase_AS"/>
</dbReference>
<keyword evidence="6" id="KW-0694">RNA-binding</keyword>
<evidence type="ECO:0000256" key="3">
    <source>
        <dbReference type="ARBA" id="ARBA00022722"/>
    </source>
</evidence>
<feature type="domain" description="CCHC-type" evidence="11">
    <location>
        <begin position="258"/>
        <end position="271"/>
    </location>
</feature>
<evidence type="ECO:0000256" key="7">
    <source>
        <dbReference type="ARBA" id="ARBA00022908"/>
    </source>
</evidence>
<proteinExistence type="predicted"/>
<dbReference type="SUPFAM" id="SSF56672">
    <property type="entry name" value="DNA/RNA polymerases"/>
    <property type="match status" value="1"/>
</dbReference>
<evidence type="ECO:0000256" key="8">
    <source>
        <dbReference type="ARBA" id="ARBA00023268"/>
    </source>
</evidence>
<dbReference type="Proteomes" id="UP001157938">
    <property type="component" value="Unassembled WGS sequence"/>
</dbReference>
<keyword evidence="2" id="KW-0548">Nucleotidyltransferase</keyword>
<gene>
    <name evidence="12" type="ORF">PFR001_LOCUS8305</name>
</gene>
<accession>A0ABN8CII4</accession>
<reference evidence="12 13" key="1">
    <citation type="submission" date="2021-11" db="EMBL/GenBank/DDBJ databases">
        <authorList>
            <person name="Islam A."/>
            <person name="Islam S."/>
            <person name="Flora M.S."/>
            <person name="Rahman M."/>
            <person name="Ziaur R.M."/>
            <person name="Epstein J.H."/>
            <person name="Hassan M."/>
            <person name="Klassen M."/>
            <person name="Woodard K."/>
            <person name="Webb A."/>
            <person name="Webby R.J."/>
            <person name="El Zowalaty M.E."/>
        </authorList>
    </citation>
    <scope>NUCLEOTIDE SEQUENCE [LARGE SCALE GENOMIC DNA]</scope>
    <source>
        <strain evidence="12">Pf1</strain>
    </source>
</reference>
<protein>
    <recommendedName>
        <fullName evidence="11">CCHC-type domain-containing protein</fullName>
    </recommendedName>
</protein>
<keyword evidence="5" id="KW-0460">Magnesium</keyword>
<dbReference type="InterPro" id="IPR021109">
    <property type="entry name" value="Peptidase_aspartic_dom_sf"/>
</dbReference>
<keyword evidence="13" id="KW-1185">Reference proteome</keyword>
<comment type="caution">
    <text evidence="12">The sequence shown here is derived from an EMBL/GenBank/DDBJ whole genome shotgun (WGS) entry which is preliminary data.</text>
</comment>
<keyword evidence="9" id="KW-0862">Zinc</keyword>
<feature type="compositionally biased region" description="Basic and acidic residues" evidence="10">
    <location>
        <begin position="896"/>
        <end position="908"/>
    </location>
</feature>
<dbReference type="InterPro" id="IPR005162">
    <property type="entry name" value="Retrotrans_gag_dom"/>
</dbReference>
<dbReference type="InterPro" id="IPR001878">
    <property type="entry name" value="Znf_CCHC"/>
</dbReference>
<feature type="region of interest" description="Disordered" evidence="10">
    <location>
        <begin position="896"/>
        <end position="915"/>
    </location>
</feature>
<dbReference type="Pfam" id="PF03732">
    <property type="entry name" value="Retrotrans_gag"/>
    <property type="match status" value="1"/>
</dbReference>
<feature type="region of interest" description="Disordered" evidence="10">
    <location>
        <begin position="206"/>
        <end position="238"/>
    </location>
</feature>
<feature type="compositionally biased region" description="Basic and acidic residues" evidence="10">
    <location>
        <begin position="214"/>
        <end position="228"/>
    </location>
</feature>
<organism evidence="12 13">
    <name type="scientific">Peronospora farinosa</name>
    <dbReference type="NCBI Taxonomy" id="134698"/>
    <lineage>
        <taxon>Eukaryota</taxon>
        <taxon>Sar</taxon>
        <taxon>Stramenopiles</taxon>
        <taxon>Oomycota</taxon>
        <taxon>Peronosporomycetes</taxon>
        <taxon>Peronosporales</taxon>
        <taxon>Peronosporaceae</taxon>
        <taxon>Peronospora</taxon>
    </lineage>
</organism>
<dbReference type="CDD" id="cd01647">
    <property type="entry name" value="RT_LTR"/>
    <property type="match status" value="1"/>
</dbReference>
<dbReference type="InterPro" id="IPR041577">
    <property type="entry name" value="RT_RNaseH_2"/>
</dbReference>
<sequence>MSTPMTSDQHAQLLHTMVATMEKQALLLEQFQRSKQLSKIKLEGVKLPTYGGRLDESFQLYKEQVEQYFFARGVNWKSQEISQRILAVVGGTLKQGAAQWYMMQKQYVTNVDDFFSKVEREFVPADLQERLREDMNNMRERDCEDLPDYVCKFRHVATQVREMSELDQIMYFLRGLTGRTREEVQYRRCTTLSEAITVALDFDRSHPQRHSRGISHDKTRYRSYENSRRYRSNNGPEPMDICNVQIPSRDECRRQNLCFKCGSPNHRSAQCNHRQPRNDRGNNRSGRSYRQHVDRQHVNNVDSREDEEDDQESIVYDRVTINAVEVRRKSEAEPIYIVSSSVQSDMPAQSRLLVRDGVIGGNSVKILIDSGASTNLIRPGLASKVLSEQKVQARRFDGTWTSSHPTKRVEDTIYIEGMEFPRMQFTEWDLPDTHDLIFGQPWFTKYNPQIDWRTQQIQVETHTTFEDVDGPTFQEKLKCGAYDEIYHLKVTNVDQAEIPQELIPLLDEYNDVFPEQLPNEMPPTRSVNFELQMKPDAIPSSRAPFRLSKVEQDALQQFVEENIRKGWIEVSNSPWVSNIFRIPKKDPATGKFPKRAEWLRSGNSKIPIRWVIDYRYVNSMSVVAKIPLPLIEELFDRMVGCTYFTLLDLAQGYHQMVVLPSSRPYTAFRTHKETYQWCVAPMGLSGMPGVWSRLMRTLFDKLGQFVVVYLDDICIFSRTMEAHLIHVRAVCDVLRKEKLYARLSKCAFGRQEIAFLGHMVSKDGLRVDPRKTNTIATFRAPTCRKELLSFLGLAGYYRRFICNFARISRPLRDLTKKDAQWTWGENQQKAFNALKLALQQSPTLKLPDFSHPFIVTTDASGFCVGGVLSQRINDNDHAIAFYSKHLVTTRIEMASPRERAAGHQDCSRKMASVSP</sequence>
<dbReference type="Gene3D" id="3.10.10.10">
    <property type="entry name" value="HIV Type 1 Reverse Transcriptase, subunit A, domain 1"/>
    <property type="match status" value="1"/>
</dbReference>
<dbReference type="PROSITE" id="PS50158">
    <property type="entry name" value="ZF_CCHC"/>
    <property type="match status" value="1"/>
</dbReference>
<evidence type="ECO:0000256" key="1">
    <source>
        <dbReference type="ARBA" id="ARBA00022679"/>
    </source>
</evidence>
<dbReference type="InterPro" id="IPR050951">
    <property type="entry name" value="Retrovirus_Pol_polyprotein"/>
</dbReference>
<evidence type="ECO:0000256" key="6">
    <source>
        <dbReference type="ARBA" id="ARBA00022884"/>
    </source>
</evidence>
<evidence type="ECO:0000313" key="12">
    <source>
        <dbReference type="EMBL" id="CAH0493148.1"/>
    </source>
</evidence>
<dbReference type="InterPro" id="IPR043128">
    <property type="entry name" value="Rev_trsase/Diguanyl_cyclase"/>
</dbReference>
<dbReference type="Pfam" id="PF17919">
    <property type="entry name" value="RT_RNaseH_2"/>
    <property type="match status" value="1"/>
</dbReference>
<keyword evidence="1" id="KW-0808">Transferase</keyword>
<keyword evidence="3" id="KW-0540">Nuclease</keyword>
<evidence type="ECO:0000256" key="9">
    <source>
        <dbReference type="PROSITE-ProRule" id="PRU00047"/>
    </source>
</evidence>
<feature type="region of interest" description="Disordered" evidence="10">
    <location>
        <begin position="265"/>
        <end position="312"/>
    </location>
</feature>
<dbReference type="SUPFAM" id="SSF50630">
    <property type="entry name" value="Acid proteases"/>
    <property type="match status" value="1"/>
</dbReference>
<dbReference type="InterPro" id="IPR043502">
    <property type="entry name" value="DNA/RNA_pol_sf"/>
</dbReference>
<keyword evidence="7" id="KW-0229">DNA integration</keyword>
<dbReference type="PANTHER" id="PTHR37984:SF5">
    <property type="entry name" value="PROTEIN NYNRIN-LIKE"/>
    <property type="match status" value="1"/>
</dbReference>
<keyword evidence="8" id="KW-0511">Multifunctional enzyme</keyword>
<dbReference type="EMBL" id="CAKLBC010001666">
    <property type="protein sequence ID" value="CAH0493148.1"/>
    <property type="molecule type" value="Genomic_DNA"/>
</dbReference>